<sequence length="201" mass="21986">MCPVFVVFAIMYTQPGALLEGSSSGKCAICTQTGAERVAMGYAADATCSRGREGQSAIRHRVTRRFIVPVWLVVFLGGGFWAPSAAVGNSGHEGTSSRVARSTAYSSYIHTRDHFFSCTGLVGLVHGWLAVLARERGLGYVWMGWITHRSGAMMMAWLHCIILKGGTCEQQRASFGHMVAYIRYGTRLHGIYWAGWVVFGI</sequence>
<name>A0AAE1CFS9_9PEZI</name>
<accession>A0AAE1CFS9</accession>
<reference evidence="2" key="1">
    <citation type="journal article" date="2023" name="Mol. Phylogenet. Evol.">
        <title>Genome-scale phylogeny and comparative genomics of the fungal order Sordariales.</title>
        <authorList>
            <person name="Hensen N."/>
            <person name="Bonometti L."/>
            <person name="Westerberg I."/>
            <person name="Brannstrom I.O."/>
            <person name="Guillou S."/>
            <person name="Cros-Aarteil S."/>
            <person name="Calhoun S."/>
            <person name="Haridas S."/>
            <person name="Kuo A."/>
            <person name="Mondo S."/>
            <person name="Pangilinan J."/>
            <person name="Riley R."/>
            <person name="LaButti K."/>
            <person name="Andreopoulos B."/>
            <person name="Lipzen A."/>
            <person name="Chen C."/>
            <person name="Yan M."/>
            <person name="Daum C."/>
            <person name="Ng V."/>
            <person name="Clum A."/>
            <person name="Steindorff A."/>
            <person name="Ohm R.A."/>
            <person name="Martin F."/>
            <person name="Silar P."/>
            <person name="Natvig D.O."/>
            <person name="Lalanne C."/>
            <person name="Gautier V."/>
            <person name="Ament-Velasquez S.L."/>
            <person name="Kruys A."/>
            <person name="Hutchinson M.I."/>
            <person name="Powell A.J."/>
            <person name="Barry K."/>
            <person name="Miller A.N."/>
            <person name="Grigoriev I.V."/>
            <person name="Debuchy R."/>
            <person name="Gladieux P."/>
            <person name="Hiltunen Thoren M."/>
            <person name="Johannesson H."/>
        </authorList>
    </citation>
    <scope>NUCLEOTIDE SEQUENCE</scope>
    <source>
        <strain evidence="2">CBS 314.62</strain>
    </source>
</reference>
<dbReference type="EMBL" id="JAULSO010000001">
    <property type="protein sequence ID" value="KAK3692800.1"/>
    <property type="molecule type" value="Genomic_DNA"/>
</dbReference>
<keyword evidence="1" id="KW-0812">Transmembrane</keyword>
<keyword evidence="1" id="KW-0472">Membrane</keyword>
<evidence type="ECO:0000313" key="3">
    <source>
        <dbReference type="Proteomes" id="UP001270362"/>
    </source>
</evidence>
<feature type="transmembrane region" description="Helical" evidence="1">
    <location>
        <begin position="114"/>
        <end position="133"/>
    </location>
</feature>
<dbReference type="Proteomes" id="UP001270362">
    <property type="component" value="Unassembled WGS sequence"/>
</dbReference>
<reference evidence="2" key="2">
    <citation type="submission" date="2023-06" db="EMBL/GenBank/DDBJ databases">
        <authorList>
            <consortium name="Lawrence Berkeley National Laboratory"/>
            <person name="Haridas S."/>
            <person name="Hensen N."/>
            <person name="Bonometti L."/>
            <person name="Westerberg I."/>
            <person name="Brannstrom I.O."/>
            <person name="Guillou S."/>
            <person name="Cros-Aarteil S."/>
            <person name="Calhoun S."/>
            <person name="Kuo A."/>
            <person name="Mondo S."/>
            <person name="Pangilinan J."/>
            <person name="Riley R."/>
            <person name="Labutti K."/>
            <person name="Andreopoulos B."/>
            <person name="Lipzen A."/>
            <person name="Chen C."/>
            <person name="Yanf M."/>
            <person name="Daum C."/>
            <person name="Ng V."/>
            <person name="Clum A."/>
            <person name="Steindorff A."/>
            <person name="Ohm R."/>
            <person name="Martin F."/>
            <person name="Silar P."/>
            <person name="Natvig D."/>
            <person name="Lalanne C."/>
            <person name="Gautier V."/>
            <person name="Ament-Velasquez S.L."/>
            <person name="Kruys A."/>
            <person name="Hutchinson M.I."/>
            <person name="Powell A.J."/>
            <person name="Barry K."/>
            <person name="Miller A.N."/>
            <person name="Grigoriev I.V."/>
            <person name="Debuchy R."/>
            <person name="Gladieux P."/>
            <person name="Thoren M.H."/>
            <person name="Johannesson H."/>
        </authorList>
    </citation>
    <scope>NUCLEOTIDE SEQUENCE</scope>
    <source>
        <strain evidence="2">CBS 314.62</strain>
    </source>
</reference>
<evidence type="ECO:0000256" key="1">
    <source>
        <dbReference type="SAM" id="Phobius"/>
    </source>
</evidence>
<comment type="caution">
    <text evidence="2">The sequence shown here is derived from an EMBL/GenBank/DDBJ whole genome shotgun (WGS) entry which is preliminary data.</text>
</comment>
<keyword evidence="1" id="KW-1133">Transmembrane helix</keyword>
<feature type="transmembrane region" description="Helical" evidence="1">
    <location>
        <begin position="66"/>
        <end position="87"/>
    </location>
</feature>
<protein>
    <submittedName>
        <fullName evidence="2">Uncharacterized protein</fullName>
    </submittedName>
</protein>
<organism evidence="2 3">
    <name type="scientific">Podospora appendiculata</name>
    <dbReference type="NCBI Taxonomy" id="314037"/>
    <lineage>
        <taxon>Eukaryota</taxon>
        <taxon>Fungi</taxon>
        <taxon>Dikarya</taxon>
        <taxon>Ascomycota</taxon>
        <taxon>Pezizomycotina</taxon>
        <taxon>Sordariomycetes</taxon>
        <taxon>Sordariomycetidae</taxon>
        <taxon>Sordariales</taxon>
        <taxon>Podosporaceae</taxon>
        <taxon>Podospora</taxon>
    </lineage>
</organism>
<evidence type="ECO:0000313" key="2">
    <source>
        <dbReference type="EMBL" id="KAK3692800.1"/>
    </source>
</evidence>
<gene>
    <name evidence="2" type="ORF">B0T22DRAFT_26208</name>
</gene>
<keyword evidence="3" id="KW-1185">Reference proteome</keyword>
<proteinExistence type="predicted"/>
<dbReference type="AlphaFoldDB" id="A0AAE1CFS9"/>